<name>A0A0P1BG23_9BASI</name>
<sequence length="75" mass="8511">MLRVLAMSQSRDRKPLRERSLMRATTPMIHVRLITKTCPKLGSASQAVSYYEASLNRHSGLWQALPGLDRKSSQQ</sequence>
<dbReference type="AlphaFoldDB" id="A0A0P1BG23"/>
<organism evidence="1 2">
    <name type="scientific">Ceraceosorus bombacis</name>
    <dbReference type="NCBI Taxonomy" id="401625"/>
    <lineage>
        <taxon>Eukaryota</taxon>
        <taxon>Fungi</taxon>
        <taxon>Dikarya</taxon>
        <taxon>Basidiomycota</taxon>
        <taxon>Ustilaginomycotina</taxon>
        <taxon>Exobasidiomycetes</taxon>
        <taxon>Ceraceosorales</taxon>
        <taxon>Ceraceosoraceae</taxon>
        <taxon>Ceraceosorus</taxon>
    </lineage>
</organism>
<protein>
    <submittedName>
        <fullName evidence="1">Uncharacterized protein</fullName>
    </submittedName>
</protein>
<dbReference type="EMBL" id="CCYA01000250">
    <property type="protein sequence ID" value="CEH14931.1"/>
    <property type="molecule type" value="Genomic_DNA"/>
</dbReference>
<keyword evidence="2" id="KW-1185">Reference proteome</keyword>
<dbReference type="Proteomes" id="UP000054845">
    <property type="component" value="Unassembled WGS sequence"/>
</dbReference>
<accession>A0A0P1BG23</accession>
<proteinExistence type="predicted"/>
<evidence type="ECO:0000313" key="1">
    <source>
        <dbReference type="EMBL" id="CEH14931.1"/>
    </source>
</evidence>
<reference evidence="1 2" key="1">
    <citation type="submission" date="2014-09" db="EMBL/GenBank/DDBJ databases">
        <authorList>
            <person name="Magalhaes I.L.F."/>
            <person name="Oliveira U."/>
            <person name="Santos F.R."/>
            <person name="Vidigal T.H.D.A."/>
            <person name="Brescovit A.D."/>
            <person name="Santos A.J."/>
        </authorList>
    </citation>
    <scope>NUCLEOTIDE SEQUENCE [LARGE SCALE GENOMIC DNA]</scope>
</reference>
<evidence type="ECO:0000313" key="2">
    <source>
        <dbReference type="Proteomes" id="UP000054845"/>
    </source>
</evidence>